<dbReference type="InterPro" id="IPR001199">
    <property type="entry name" value="Cyt_B5-like_heme/steroid-bd"/>
</dbReference>
<dbReference type="OrthoDB" id="260091at2759"/>
<dbReference type="STRING" id="90262.A0A1X2I528"/>
<evidence type="ECO:0000256" key="2">
    <source>
        <dbReference type="ARBA" id="ARBA00009295"/>
    </source>
</evidence>
<feature type="region of interest" description="Disordered" evidence="8">
    <location>
        <begin position="242"/>
        <end position="273"/>
    </location>
</feature>
<keyword evidence="12" id="KW-1185">Reference proteome</keyword>
<feature type="transmembrane region" description="Helical" evidence="9">
    <location>
        <begin position="328"/>
        <end position="349"/>
    </location>
</feature>
<dbReference type="CDD" id="cd03506">
    <property type="entry name" value="Delta6-FADS-like"/>
    <property type="match status" value="1"/>
</dbReference>
<evidence type="ECO:0000259" key="10">
    <source>
        <dbReference type="PROSITE" id="PS50255"/>
    </source>
</evidence>
<dbReference type="InterPro" id="IPR012171">
    <property type="entry name" value="Fatty_acid_desaturase"/>
</dbReference>
<dbReference type="GO" id="GO:0006629">
    <property type="term" value="P:lipid metabolic process"/>
    <property type="evidence" value="ECO:0007669"/>
    <property type="project" value="UniProtKB-KW"/>
</dbReference>
<keyword evidence="7 9" id="KW-0472">Membrane</keyword>
<accession>A0A1X2I528</accession>
<feature type="domain" description="Cytochrome b5 heme-binding" evidence="10">
    <location>
        <begin position="17"/>
        <end position="73"/>
    </location>
</feature>
<dbReference type="Proteomes" id="UP000193560">
    <property type="component" value="Unassembled WGS sequence"/>
</dbReference>
<sequence>MSALGSVQRIPHDRKILIIDNKIYDVTEFHHEHPGGSQVLLTHIGKDASDVFHAMHPESAYETLANHYIGDNLDSTRKGDDAVLPNKKLFTNDIRQLRDRLAGEGYFQANGLYYIYKFISTLALCFVSLLILCYYGQQSTMAIVLSAFLLGLFWQQCGWLSHDFGHHQVFRHRGWNDLAVIFLGNFCQGFALSWWKNKHNTHHASTNVNGHDPDIDTAPVLLWDEYASANFYGALSYTSNNSNNNNNNNNNNGTSTSSDTTSTTTASTDDKPELGPGVIDRFMAENVLPYQTRYYFFVLAFARASWATQSLLHLVTEGALNKATALRCYELGCLVLHWILFISATARWIDGLHNQLLFFVLSQSFTGYMLAMVFALNHNGMPVMTQEQAEAMEFFEIQVITSRNVKAGPIGTWFMGGLNYQIEHHVFPTLPRHHLAAVQPMVEAICRKHQISYHATSFIRGTLESLDALDVAQKVSRNWSRNPLRIVRRIISRLVFVI</sequence>
<keyword evidence="6" id="KW-0443">Lipid metabolism</keyword>
<dbReference type="GO" id="GO:0016020">
    <property type="term" value="C:membrane"/>
    <property type="evidence" value="ECO:0007669"/>
    <property type="project" value="UniProtKB-SubCell"/>
</dbReference>
<dbReference type="InterPro" id="IPR005804">
    <property type="entry name" value="FA_desaturase_dom"/>
</dbReference>
<organism evidence="11 12">
    <name type="scientific">Absidia repens</name>
    <dbReference type="NCBI Taxonomy" id="90262"/>
    <lineage>
        <taxon>Eukaryota</taxon>
        <taxon>Fungi</taxon>
        <taxon>Fungi incertae sedis</taxon>
        <taxon>Mucoromycota</taxon>
        <taxon>Mucoromycotina</taxon>
        <taxon>Mucoromycetes</taxon>
        <taxon>Mucorales</taxon>
        <taxon>Cunninghamellaceae</taxon>
        <taxon>Absidia</taxon>
    </lineage>
</organism>
<evidence type="ECO:0000256" key="6">
    <source>
        <dbReference type="ARBA" id="ARBA00023098"/>
    </source>
</evidence>
<keyword evidence="5" id="KW-0560">Oxidoreductase</keyword>
<evidence type="ECO:0000256" key="5">
    <source>
        <dbReference type="ARBA" id="ARBA00023002"/>
    </source>
</evidence>
<evidence type="ECO:0000256" key="7">
    <source>
        <dbReference type="ARBA" id="ARBA00023136"/>
    </source>
</evidence>
<proteinExistence type="inferred from homology"/>
<reference evidence="11 12" key="1">
    <citation type="submission" date="2016-07" db="EMBL/GenBank/DDBJ databases">
        <title>Pervasive Adenine N6-methylation of Active Genes in Fungi.</title>
        <authorList>
            <consortium name="DOE Joint Genome Institute"/>
            <person name="Mondo S.J."/>
            <person name="Dannebaum R.O."/>
            <person name="Kuo R.C."/>
            <person name="Labutti K."/>
            <person name="Haridas S."/>
            <person name="Kuo A."/>
            <person name="Salamov A."/>
            <person name="Ahrendt S.R."/>
            <person name="Lipzen A."/>
            <person name="Sullivan W."/>
            <person name="Andreopoulos W.B."/>
            <person name="Clum A."/>
            <person name="Lindquist E."/>
            <person name="Daum C."/>
            <person name="Ramamoorthy G.K."/>
            <person name="Gryganskyi A."/>
            <person name="Culley D."/>
            <person name="Magnuson J.K."/>
            <person name="James T.Y."/>
            <person name="O'Malley M.A."/>
            <person name="Stajich J.E."/>
            <person name="Spatafora J.W."/>
            <person name="Visel A."/>
            <person name="Grigoriev I.V."/>
        </authorList>
    </citation>
    <scope>NUCLEOTIDE SEQUENCE [LARGE SCALE GENOMIC DNA]</scope>
    <source>
        <strain evidence="11 12">NRRL 1336</strain>
    </source>
</reference>
<dbReference type="AlphaFoldDB" id="A0A1X2I528"/>
<evidence type="ECO:0000313" key="11">
    <source>
        <dbReference type="EMBL" id="ORZ09304.1"/>
    </source>
</evidence>
<comment type="similarity">
    <text evidence="2">Belongs to the fatty acid desaturase type 1 family.</text>
</comment>
<keyword evidence="3 9" id="KW-0812">Transmembrane</keyword>
<evidence type="ECO:0000256" key="1">
    <source>
        <dbReference type="ARBA" id="ARBA00004141"/>
    </source>
</evidence>
<evidence type="ECO:0000256" key="9">
    <source>
        <dbReference type="SAM" id="Phobius"/>
    </source>
</evidence>
<protein>
    <submittedName>
        <fullName evidence="11">Delta-6 fatty acid desaturase</fullName>
    </submittedName>
</protein>
<dbReference type="PRINTS" id="PR00363">
    <property type="entry name" value="CYTOCHROMEB5"/>
</dbReference>
<dbReference type="EMBL" id="MCGE01000028">
    <property type="protein sequence ID" value="ORZ09304.1"/>
    <property type="molecule type" value="Genomic_DNA"/>
</dbReference>
<dbReference type="PIRSF" id="PIRSF015921">
    <property type="entry name" value="FA_sphinglp_des"/>
    <property type="match status" value="1"/>
</dbReference>
<name>A0A1X2I528_9FUNG</name>
<evidence type="ECO:0000256" key="8">
    <source>
        <dbReference type="SAM" id="MobiDB-lite"/>
    </source>
</evidence>
<dbReference type="PANTHER" id="PTHR19353:SF88">
    <property type="entry name" value="DELTA(5) FATTY ACID DESATURASE FAT-4"/>
    <property type="match status" value="1"/>
</dbReference>
<dbReference type="Pfam" id="PF00487">
    <property type="entry name" value="FA_desaturase"/>
    <property type="match status" value="2"/>
</dbReference>
<dbReference type="SUPFAM" id="SSF55856">
    <property type="entry name" value="Cytochrome b5-like heme/steroid binding domain"/>
    <property type="match status" value="1"/>
</dbReference>
<evidence type="ECO:0000313" key="12">
    <source>
        <dbReference type="Proteomes" id="UP000193560"/>
    </source>
</evidence>
<feature type="transmembrane region" description="Helical" evidence="9">
    <location>
        <begin position="114"/>
        <end position="137"/>
    </location>
</feature>
<feature type="transmembrane region" description="Helical" evidence="9">
    <location>
        <begin position="143"/>
        <end position="162"/>
    </location>
</feature>
<dbReference type="Pfam" id="PF00173">
    <property type="entry name" value="Cyt-b5"/>
    <property type="match status" value="1"/>
</dbReference>
<gene>
    <name evidence="11" type="ORF">BCR42DRAFT_484400</name>
</gene>
<keyword evidence="4 9" id="KW-1133">Transmembrane helix</keyword>
<dbReference type="GO" id="GO:0016717">
    <property type="term" value="F:oxidoreductase activity, acting on paired donors, with oxidation of a pair of donors resulting in the reduction of molecular oxygen to two molecules of water"/>
    <property type="evidence" value="ECO:0007669"/>
    <property type="project" value="TreeGrafter"/>
</dbReference>
<dbReference type="PANTHER" id="PTHR19353">
    <property type="entry name" value="FATTY ACID DESATURASE 2"/>
    <property type="match status" value="1"/>
</dbReference>
<evidence type="ECO:0000256" key="3">
    <source>
        <dbReference type="ARBA" id="ARBA00022692"/>
    </source>
</evidence>
<feature type="compositionally biased region" description="Low complexity" evidence="8">
    <location>
        <begin position="242"/>
        <end position="267"/>
    </location>
</feature>
<dbReference type="PROSITE" id="PS50255">
    <property type="entry name" value="CYTOCHROME_B5_2"/>
    <property type="match status" value="1"/>
</dbReference>
<feature type="transmembrane region" description="Helical" evidence="9">
    <location>
        <begin position="355"/>
        <end position="376"/>
    </location>
</feature>
<comment type="subcellular location">
    <subcellularLocation>
        <location evidence="1">Membrane</location>
        <topology evidence="1">Multi-pass membrane protein</topology>
    </subcellularLocation>
</comment>
<feature type="transmembrane region" description="Helical" evidence="9">
    <location>
        <begin position="174"/>
        <end position="195"/>
    </location>
</feature>
<evidence type="ECO:0000256" key="4">
    <source>
        <dbReference type="ARBA" id="ARBA00022989"/>
    </source>
</evidence>
<dbReference type="InterPro" id="IPR036400">
    <property type="entry name" value="Cyt_B5-like_heme/steroid_sf"/>
</dbReference>
<comment type="caution">
    <text evidence="11">The sequence shown here is derived from an EMBL/GenBank/DDBJ whole genome shotgun (WGS) entry which is preliminary data.</text>
</comment>
<dbReference type="SMART" id="SM01117">
    <property type="entry name" value="Cyt-b5"/>
    <property type="match status" value="1"/>
</dbReference>
<dbReference type="Gene3D" id="3.10.120.10">
    <property type="entry name" value="Cytochrome b5-like heme/steroid binding domain"/>
    <property type="match status" value="1"/>
</dbReference>